<evidence type="ECO:0008006" key="2">
    <source>
        <dbReference type="Google" id="ProtNLM"/>
    </source>
</evidence>
<accession>A0A383CSW8</accession>
<feature type="non-terminal residue" evidence="1">
    <location>
        <position position="190"/>
    </location>
</feature>
<name>A0A383CSW8_9ZZZZ</name>
<dbReference type="SUPFAM" id="SSF53756">
    <property type="entry name" value="UDP-Glycosyltransferase/glycogen phosphorylase"/>
    <property type="match status" value="1"/>
</dbReference>
<evidence type="ECO:0000313" key="1">
    <source>
        <dbReference type="EMBL" id="SVE35159.1"/>
    </source>
</evidence>
<proteinExistence type="predicted"/>
<gene>
    <name evidence="1" type="ORF">METZ01_LOCUS488013</name>
</gene>
<reference evidence="1" key="1">
    <citation type="submission" date="2018-05" db="EMBL/GenBank/DDBJ databases">
        <authorList>
            <person name="Lanie J.A."/>
            <person name="Ng W.-L."/>
            <person name="Kazmierczak K.M."/>
            <person name="Andrzejewski T.M."/>
            <person name="Davidsen T.M."/>
            <person name="Wayne K.J."/>
            <person name="Tettelin H."/>
            <person name="Glass J.I."/>
            <person name="Rusch D."/>
            <person name="Podicherti R."/>
            <person name="Tsui H.-C.T."/>
            <person name="Winkler M.E."/>
        </authorList>
    </citation>
    <scope>NUCLEOTIDE SEQUENCE</scope>
</reference>
<sequence length="190" mass="22460">VQNDSNRSKKILFVCPYPPNLAAGQRLKFEPHFDALEREGYDIKQSCFMSQRLWHIAYKPGHYMEKFFWTIKGFCERVFLSFTLRKYDTVYIFMNVFPFGPAILERLFRKMSRRIIYDIEDNIISKESNDDRKIVNFLKSKKKYEFLIKKSDVVITSSPALSEQCNQISASDKSIFIPPTLDDKKFIPRA</sequence>
<protein>
    <recommendedName>
        <fullName evidence="2">Glycosyltransferase subfamily 4-like N-terminal domain-containing protein</fullName>
    </recommendedName>
</protein>
<dbReference type="AlphaFoldDB" id="A0A383CSW8"/>
<organism evidence="1">
    <name type="scientific">marine metagenome</name>
    <dbReference type="NCBI Taxonomy" id="408172"/>
    <lineage>
        <taxon>unclassified sequences</taxon>
        <taxon>metagenomes</taxon>
        <taxon>ecological metagenomes</taxon>
    </lineage>
</organism>
<dbReference type="EMBL" id="UINC01211312">
    <property type="protein sequence ID" value="SVE35159.1"/>
    <property type="molecule type" value="Genomic_DNA"/>
</dbReference>
<feature type="non-terminal residue" evidence="1">
    <location>
        <position position="1"/>
    </location>
</feature>